<dbReference type="RefSeq" id="WP_310103126.1">
    <property type="nucleotide sequence ID" value="NZ_JAVDUU010000006.1"/>
</dbReference>
<keyword evidence="3" id="KW-1185">Reference proteome</keyword>
<accession>A0ABU1TIT1</accession>
<keyword evidence="1" id="KW-1133">Transmembrane helix</keyword>
<organism evidence="2 3">
    <name type="scientific">Mucilaginibacter pocheonensis</name>
    <dbReference type="NCBI Taxonomy" id="398050"/>
    <lineage>
        <taxon>Bacteria</taxon>
        <taxon>Pseudomonadati</taxon>
        <taxon>Bacteroidota</taxon>
        <taxon>Sphingobacteriia</taxon>
        <taxon>Sphingobacteriales</taxon>
        <taxon>Sphingobacteriaceae</taxon>
        <taxon>Mucilaginibacter</taxon>
    </lineage>
</organism>
<protein>
    <submittedName>
        <fullName evidence="2">Uncharacterized protein</fullName>
    </submittedName>
</protein>
<reference evidence="2 3" key="1">
    <citation type="submission" date="2023-07" db="EMBL/GenBank/DDBJ databases">
        <title>Sorghum-associated microbial communities from plants grown in Nebraska, USA.</title>
        <authorList>
            <person name="Schachtman D."/>
        </authorList>
    </citation>
    <scope>NUCLEOTIDE SEQUENCE [LARGE SCALE GENOMIC DNA]</scope>
    <source>
        <strain evidence="2 3">3262</strain>
    </source>
</reference>
<proteinExistence type="predicted"/>
<feature type="transmembrane region" description="Helical" evidence="1">
    <location>
        <begin position="50"/>
        <end position="69"/>
    </location>
</feature>
<keyword evidence="1" id="KW-0812">Transmembrane</keyword>
<evidence type="ECO:0000313" key="2">
    <source>
        <dbReference type="EMBL" id="MDR6945318.1"/>
    </source>
</evidence>
<evidence type="ECO:0000313" key="3">
    <source>
        <dbReference type="Proteomes" id="UP001247620"/>
    </source>
</evidence>
<name>A0ABU1TIT1_9SPHI</name>
<gene>
    <name evidence="2" type="ORF">J2W55_005190</name>
</gene>
<feature type="transmembrane region" description="Helical" evidence="1">
    <location>
        <begin position="16"/>
        <end position="38"/>
    </location>
</feature>
<comment type="caution">
    <text evidence="2">The sequence shown here is derived from an EMBL/GenBank/DDBJ whole genome shotgun (WGS) entry which is preliminary data.</text>
</comment>
<dbReference type="EMBL" id="JAVDUU010000006">
    <property type="protein sequence ID" value="MDR6945318.1"/>
    <property type="molecule type" value="Genomic_DNA"/>
</dbReference>
<sequence>MPFNFNYKQKSPKRRFLLILGVVTLVCVCTMGIMIMFWDRLDLGLTQTQRIIFGSLFLIYGLIRFSRLFKDNPDDK</sequence>
<keyword evidence="1" id="KW-0472">Membrane</keyword>
<evidence type="ECO:0000256" key="1">
    <source>
        <dbReference type="SAM" id="Phobius"/>
    </source>
</evidence>
<dbReference type="Proteomes" id="UP001247620">
    <property type="component" value="Unassembled WGS sequence"/>
</dbReference>